<dbReference type="InterPro" id="IPR051052">
    <property type="entry name" value="Diverse_substrate_MTase"/>
</dbReference>
<dbReference type="PROSITE" id="PS01131">
    <property type="entry name" value="RRNA_A_DIMETH"/>
    <property type="match status" value="1"/>
</dbReference>
<evidence type="ECO:0000259" key="4">
    <source>
        <dbReference type="Pfam" id="PF08241"/>
    </source>
</evidence>
<evidence type="ECO:0000256" key="1">
    <source>
        <dbReference type="ARBA" id="ARBA00008361"/>
    </source>
</evidence>
<dbReference type="Pfam" id="PF08241">
    <property type="entry name" value="Methyltransf_11"/>
    <property type="match status" value="1"/>
</dbReference>
<dbReference type="EMBL" id="DXBY01000304">
    <property type="protein sequence ID" value="HIZ37600.1"/>
    <property type="molecule type" value="Genomic_DNA"/>
</dbReference>
<dbReference type="Gene3D" id="3.40.50.150">
    <property type="entry name" value="Vaccinia Virus protein VP39"/>
    <property type="match status" value="1"/>
</dbReference>
<dbReference type="AlphaFoldDB" id="A0A9D2EHP2"/>
<keyword evidence="3" id="KW-0808">Transferase</keyword>
<keyword evidence="2 5" id="KW-0489">Methyltransferase</keyword>
<reference evidence="5" key="1">
    <citation type="journal article" date="2021" name="PeerJ">
        <title>Extensive microbial diversity within the chicken gut microbiome revealed by metagenomics and culture.</title>
        <authorList>
            <person name="Gilroy R."/>
            <person name="Ravi A."/>
            <person name="Getino M."/>
            <person name="Pursley I."/>
            <person name="Horton D.L."/>
            <person name="Alikhan N.F."/>
            <person name="Baker D."/>
            <person name="Gharbi K."/>
            <person name="Hall N."/>
            <person name="Watson M."/>
            <person name="Adriaenssens E.M."/>
            <person name="Foster-Nyarko E."/>
            <person name="Jarju S."/>
            <person name="Secka A."/>
            <person name="Antonio M."/>
            <person name="Oren A."/>
            <person name="Chaudhuri R.R."/>
            <person name="La Ragione R."/>
            <person name="Hildebrand F."/>
            <person name="Pallen M.J."/>
        </authorList>
    </citation>
    <scope>NUCLEOTIDE SEQUENCE</scope>
    <source>
        <strain evidence="5">ChiGjej4B4-7305</strain>
    </source>
</reference>
<dbReference type="SUPFAM" id="SSF53335">
    <property type="entry name" value="S-adenosyl-L-methionine-dependent methyltransferases"/>
    <property type="match status" value="1"/>
</dbReference>
<evidence type="ECO:0000313" key="6">
    <source>
        <dbReference type="Proteomes" id="UP000824037"/>
    </source>
</evidence>
<protein>
    <submittedName>
        <fullName evidence="5">Methyltransferase domain-containing protein</fullName>
    </submittedName>
</protein>
<dbReference type="CDD" id="cd02440">
    <property type="entry name" value="AdoMet_MTases"/>
    <property type="match status" value="1"/>
</dbReference>
<comment type="similarity">
    <text evidence="1">Belongs to the methyltransferase superfamily.</text>
</comment>
<gene>
    <name evidence="5" type="ORF">H9815_17625</name>
</gene>
<dbReference type="PANTHER" id="PTHR44942:SF4">
    <property type="entry name" value="METHYLTRANSFERASE TYPE 11 DOMAIN-CONTAINING PROTEIN"/>
    <property type="match status" value="1"/>
</dbReference>
<dbReference type="PANTHER" id="PTHR44942">
    <property type="entry name" value="METHYLTRANSF_11 DOMAIN-CONTAINING PROTEIN"/>
    <property type="match status" value="1"/>
</dbReference>
<dbReference type="GO" id="GO:0000179">
    <property type="term" value="F:rRNA (adenine-N6,N6-)-dimethyltransferase activity"/>
    <property type="evidence" value="ECO:0007669"/>
    <property type="project" value="InterPro"/>
</dbReference>
<feature type="domain" description="Methyltransferase type 11" evidence="4">
    <location>
        <begin position="39"/>
        <end position="127"/>
    </location>
</feature>
<dbReference type="InterPro" id="IPR020596">
    <property type="entry name" value="rRNA_Ade_Mease_Trfase_CS"/>
</dbReference>
<dbReference type="InterPro" id="IPR029063">
    <property type="entry name" value="SAM-dependent_MTases_sf"/>
</dbReference>
<evidence type="ECO:0000256" key="3">
    <source>
        <dbReference type="ARBA" id="ARBA00022679"/>
    </source>
</evidence>
<reference evidence="5" key="2">
    <citation type="submission" date="2021-04" db="EMBL/GenBank/DDBJ databases">
        <authorList>
            <person name="Gilroy R."/>
        </authorList>
    </citation>
    <scope>NUCLEOTIDE SEQUENCE</scope>
    <source>
        <strain evidence="5">ChiGjej4B4-7305</strain>
    </source>
</reference>
<proteinExistence type="inferred from homology"/>
<name>A0A9D2EHP2_9MICO</name>
<evidence type="ECO:0000256" key="2">
    <source>
        <dbReference type="ARBA" id="ARBA00022603"/>
    </source>
</evidence>
<evidence type="ECO:0000313" key="5">
    <source>
        <dbReference type="EMBL" id="HIZ37600.1"/>
    </source>
</evidence>
<dbReference type="Proteomes" id="UP000824037">
    <property type="component" value="Unassembled WGS sequence"/>
</dbReference>
<dbReference type="InterPro" id="IPR013216">
    <property type="entry name" value="Methyltransf_11"/>
</dbReference>
<accession>A0A9D2EHP2</accession>
<comment type="caution">
    <text evidence="5">The sequence shown here is derived from an EMBL/GenBank/DDBJ whole genome shotgun (WGS) entry which is preliminary data.</text>
</comment>
<sequence>MTTDATSFGQAADSYDQARPTYPRDAVDLVLTDHPRQVVDVGAGTGKLTSALTAPDREVTAVEPDEAMLARLRQQVPGVTALTGTAESIPLPDASADLVTFGQAWHWVDVPAASVEVGRVLRPGGVLGLLWNIRDTSTPWVAELGEVMGSSNAERLIEGEDAVRVAGPFGPLTEQVVAWSMVFDAESLVALAASRSYVITAEPADRQRILAGVRDLAGRVAAPDGTITMPYRTHVFSAVRH</sequence>
<organism evidence="5 6">
    <name type="scientific">Candidatus Ruania gallistercoris</name>
    <dbReference type="NCBI Taxonomy" id="2838746"/>
    <lineage>
        <taxon>Bacteria</taxon>
        <taxon>Bacillati</taxon>
        <taxon>Actinomycetota</taxon>
        <taxon>Actinomycetes</taxon>
        <taxon>Micrococcales</taxon>
        <taxon>Ruaniaceae</taxon>
        <taxon>Ruania</taxon>
    </lineage>
</organism>